<dbReference type="GO" id="GO:0004519">
    <property type="term" value="F:endonuclease activity"/>
    <property type="evidence" value="ECO:0007669"/>
    <property type="project" value="UniProtKB-KW"/>
</dbReference>
<dbReference type="SUPFAM" id="SSF56672">
    <property type="entry name" value="DNA/RNA polymerases"/>
    <property type="match status" value="1"/>
</dbReference>
<keyword evidence="3" id="KW-0540">Nuclease</keyword>
<feature type="domain" description="Reverse transcriptase RNase H-like" evidence="7">
    <location>
        <begin position="8"/>
        <end position="94"/>
    </location>
</feature>
<evidence type="ECO:0000256" key="3">
    <source>
        <dbReference type="ARBA" id="ARBA00022722"/>
    </source>
</evidence>
<keyword evidence="5" id="KW-0378">Hydrolase</keyword>
<sequence length="374" mass="43984">MHRILQLVLFYHRNEKIEERVIAYFSRTLTRSERNYCVTRKELLAVVKAIEHFNYYLHGLKFRVRTDHSPLQWLMNFMEPQGQVARWIEKLQTYDFIVEHRSGSAHRMLMLCPDVPALRKTASNVRYEERFQLKTVSRVTRPVIKESETNRGSVEKDSETLPVDVDKWKEKQGEDGNMKSLIEALKDGKKRPRWAVVTPFGKKRRHCAQWDSLRLVDGIMYRVWEHPRASDETLQIVVPKALRKQIFDLLHDSKTGGHFGINKTIGKIKAKFYWPKLRDDVKKWCAQCDLCSARKGPSRKIKAPLASYVVGSPMERVAVDVWDRYQFRRMATSIFLSLWITLQNGRKHMHFPTRSRNSSESIGGSIRFSFWDVC</sequence>
<evidence type="ECO:0000256" key="4">
    <source>
        <dbReference type="ARBA" id="ARBA00022759"/>
    </source>
</evidence>
<evidence type="ECO:0000256" key="5">
    <source>
        <dbReference type="ARBA" id="ARBA00022801"/>
    </source>
</evidence>
<dbReference type="Proteomes" id="UP001152795">
    <property type="component" value="Unassembled WGS sequence"/>
</dbReference>
<dbReference type="InterPro" id="IPR043502">
    <property type="entry name" value="DNA/RNA_pol_sf"/>
</dbReference>
<comment type="caution">
    <text evidence="9">The sequence shown here is derived from an EMBL/GenBank/DDBJ whole genome shotgun (WGS) entry which is preliminary data.</text>
</comment>
<organism evidence="9 10">
    <name type="scientific">Paramuricea clavata</name>
    <name type="common">Red gorgonian</name>
    <name type="synonym">Violescent sea-whip</name>
    <dbReference type="NCBI Taxonomy" id="317549"/>
    <lineage>
        <taxon>Eukaryota</taxon>
        <taxon>Metazoa</taxon>
        <taxon>Cnidaria</taxon>
        <taxon>Anthozoa</taxon>
        <taxon>Octocorallia</taxon>
        <taxon>Malacalcyonacea</taxon>
        <taxon>Plexauridae</taxon>
        <taxon>Paramuricea</taxon>
    </lineage>
</organism>
<feature type="domain" description="Integrase zinc-binding" evidence="8">
    <location>
        <begin position="238"/>
        <end position="295"/>
    </location>
</feature>
<proteinExistence type="predicted"/>
<accession>A0A6S7ISX1</accession>
<protein>
    <submittedName>
        <fullName evidence="9">Uncharacterized protein</fullName>
    </submittedName>
</protein>
<reference evidence="9" key="1">
    <citation type="submission" date="2020-04" db="EMBL/GenBank/DDBJ databases">
        <authorList>
            <person name="Alioto T."/>
            <person name="Alioto T."/>
            <person name="Gomez Garrido J."/>
        </authorList>
    </citation>
    <scope>NUCLEOTIDE SEQUENCE</scope>
    <source>
        <strain evidence="9">A484AB</strain>
    </source>
</reference>
<evidence type="ECO:0000313" key="9">
    <source>
        <dbReference type="EMBL" id="CAB4020149.1"/>
    </source>
</evidence>
<dbReference type="FunFam" id="1.10.340.70:FF:000001">
    <property type="entry name" value="Retrovirus-related Pol polyprotein from transposon gypsy-like Protein"/>
    <property type="match status" value="1"/>
</dbReference>
<dbReference type="GO" id="GO:0016787">
    <property type="term" value="F:hydrolase activity"/>
    <property type="evidence" value="ECO:0007669"/>
    <property type="project" value="UniProtKB-KW"/>
</dbReference>
<evidence type="ECO:0000256" key="2">
    <source>
        <dbReference type="ARBA" id="ARBA00022695"/>
    </source>
</evidence>
<dbReference type="InterPro" id="IPR041588">
    <property type="entry name" value="Integrase_H2C2"/>
</dbReference>
<dbReference type="Pfam" id="PF17921">
    <property type="entry name" value="Integrase_H2C2"/>
    <property type="match status" value="1"/>
</dbReference>
<evidence type="ECO:0000256" key="6">
    <source>
        <dbReference type="ARBA" id="ARBA00022918"/>
    </source>
</evidence>
<dbReference type="AlphaFoldDB" id="A0A6S7ISX1"/>
<keyword evidence="4" id="KW-0255">Endonuclease</keyword>
<evidence type="ECO:0000259" key="7">
    <source>
        <dbReference type="Pfam" id="PF17917"/>
    </source>
</evidence>
<dbReference type="InterPro" id="IPR041373">
    <property type="entry name" value="RT_RNaseH"/>
</dbReference>
<dbReference type="GO" id="GO:0003964">
    <property type="term" value="F:RNA-directed DNA polymerase activity"/>
    <property type="evidence" value="ECO:0007669"/>
    <property type="project" value="UniProtKB-KW"/>
</dbReference>
<evidence type="ECO:0000313" key="10">
    <source>
        <dbReference type="Proteomes" id="UP001152795"/>
    </source>
</evidence>
<dbReference type="EMBL" id="CACRXK020010805">
    <property type="protein sequence ID" value="CAB4020149.1"/>
    <property type="molecule type" value="Genomic_DNA"/>
</dbReference>
<dbReference type="OrthoDB" id="10030726at2759"/>
<dbReference type="PANTHER" id="PTHR37984:SF5">
    <property type="entry name" value="PROTEIN NYNRIN-LIKE"/>
    <property type="match status" value="1"/>
</dbReference>
<keyword evidence="2" id="KW-0548">Nucleotidyltransferase</keyword>
<evidence type="ECO:0000256" key="1">
    <source>
        <dbReference type="ARBA" id="ARBA00022679"/>
    </source>
</evidence>
<dbReference type="CDD" id="cd09274">
    <property type="entry name" value="RNase_HI_RT_Ty3"/>
    <property type="match status" value="1"/>
</dbReference>
<keyword evidence="10" id="KW-1185">Reference proteome</keyword>
<evidence type="ECO:0000259" key="8">
    <source>
        <dbReference type="Pfam" id="PF17921"/>
    </source>
</evidence>
<dbReference type="InterPro" id="IPR050951">
    <property type="entry name" value="Retrovirus_Pol_polyprotein"/>
</dbReference>
<gene>
    <name evidence="9" type="ORF">PACLA_8A080823</name>
</gene>
<dbReference type="PANTHER" id="PTHR37984">
    <property type="entry name" value="PROTEIN CBG26694"/>
    <property type="match status" value="1"/>
</dbReference>
<dbReference type="Gene3D" id="1.10.340.70">
    <property type="match status" value="1"/>
</dbReference>
<name>A0A6S7ISX1_PARCT</name>
<keyword evidence="1" id="KW-0808">Transferase</keyword>
<dbReference type="Pfam" id="PF17917">
    <property type="entry name" value="RT_RNaseH"/>
    <property type="match status" value="1"/>
</dbReference>
<keyword evidence="6" id="KW-0695">RNA-directed DNA polymerase</keyword>